<organism evidence="3 4">
    <name type="scientific">Halioglobus maricola</name>
    <dbReference type="NCBI Taxonomy" id="2601894"/>
    <lineage>
        <taxon>Bacteria</taxon>
        <taxon>Pseudomonadati</taxon>
        <taxon>Pseudomonadota</taxon>
        <taxon>Gammaproteobacteria</taxon>
        <taxon>Cellvibrionales</taxon>
        <taxon>Halieaceae</taxon>
        <taxon>Halioglobus</taxon>
    </lineage>
</organism>
<reference evidence="3 4" key="1">
    <citation type="submission" date="2019-02" db="EMBL/GenBank/DDBJ databases">
        <authorList>
            <person name="Li S.-H."/>
        </authorList>
    </citation>
    <scope>NUCLEOTIDE SEQUENCE [LARGE SCALE GENOMIC DNA]</scope>
    <source>
        <strain evidence="3 4">IMCC14385</strain>
    </source>
</reference>
<dbReference type="KEGG" id="halc:EY643_16980"/>
<protein>
    <submittedName>
        <fullName evidence="3">Uncharacterized protein</fullName>
    </submittedName>
</protein>
<feature type="signal peptide" evidence="2">
    <location>
        <begin position="1"/>
        <end position="23"/>
    </location>
</feature>
<feature type="region of interest" description="Disordered" evidence="1">
    <location>
        <begin position="84"/>
        <end position="105"/>
    </location>
</feature>
<evidence type="ECO:0000256" key="1">
    <source>
        <dbReference type="SAM" id="MobiDB-lite"/>
    </source>
</evidence>
<name>A0A5P9NP47_9GAMM</name>
<accession>A0A5P9NP47</accession>
<evidence type="ECO:0000313" key="4">
    <source>
        <dbReference type="Proteomes" id="UP000326287"/>
    </source>
</evidence>
<dbReference type="EMBL" id="CP036422">
    <property type="protein sequence ID" value="QFU77215.1"/>
    <property type="molecule type" value="Genomic_DNA"/>
</dbReference>
<keyword evidence="4" id="KW-1185">Reference proteome</keyword>
<dbReference type="AlphaFoldDB" id="A0A5P9NP47"/>
<dbReference type="Proteomes" id="UP000326287">
    <property type="component" value="Chromosome"/>
</dbReference>
<feature type="chain" id="PRO_5025059182" evidence="2">
    <location>
        <begin position="24"/>
        <end position="105"/>
    </location>
</feature>
<proteinExistence type="predicted"/>
<sequence>MRRFILYLWAALCFASWPSMVWAQQPSVQLESRVTGNQELPRVMYILPWRQPAEVEFDWQPEPGIAGELFQPLRRDEYLRELRYRQASSPGPQNHTEQDNPELAE</sequence>
<gene>
    <name evidence="3" type="ORF">EY643_16980</name>
</gene>
<feature type="compositionally biased region" description="Polar residues" evidence="1">
    <location>
        <begin position="86"/>
        <end position="95"/>
    </location>
</feature>
<dbReference type="OrthoDB" id="5397661at2"/>
<dbReference type="RefSeq" id="WP_153240360.1">
    <property type="nucleotide sequence ID" value="NZ_CP036422.1"/>
</dbReference>
<evidence type="ECO:0000313" key="3">
    <source>
        <dbReference type="EMBL" id="QFU77215.1"/>
    </source>
</evidence>
<keyword evidence="2" id="KW-0732">Signal</keyword>
<evidence type="ECO:0000256" key="2">
    <source>
        <dbReference type="SAM" id="SignalP"/>
    </source>
</evidence>